<dbReference type="EMBL" id="CM000784">
    <property type="protein sequence ID" value="AQK93029.1"/>
    <property type="molecule type" value="Genomic_DNA"/>
</dbReference>
<dbReference type="Gene3D" id="3.30.40.10">
    <property type="entry name" value="Zinc/RING finger domain, C3HC4 (zinc finger)"/>
    <property type="match status" value="1"/>
</dbReference>
<keyword evidence="9 14" id="KW-1133">Transmembrane helix</keyword>
<dbReference type="GO" id="GO:0061630">
    <property type="term" value="F:ubiquitin protein ligase activity"/>
    <property type="evidence" value="ECO:0000318"/>
    <property type="project" value="GO_Central"/>
</dbReference>
<feature type="region of interest" description="Disordered" evidence="13">
    <location>
        <begin position="173"/>
        <end position="202"/>
    </location>
</feature>
<keyword evidence="7" id="KW-0833">Ubl conjugation pathway</keyword>
<reference evidence="17" key="3">
    <citation type="submission" date="2019-07" db="EMBL/GenBank/DDBJ databases">
        <authorList>
            <person name="Seetharam A."/>
            <person name="Woodhouse M."/>
            <person name="Cannon E."/>
        </authorList>
    </citation>
    <scope>NUCLEOTIDE SEQUENCE [LARGE SCALE GENOMIC DNA]</scope>
    <source>
        <strain evidence="17">cv. B73</strain>
    </source>
</reference>
<gene>
    <name evidence="17" type="primary">LOC109941568</name>
    <name evidence="16" type="ORF">ZEAMMB73_Zm00001d009894</name>
</gene>
<dbReference type="SMART" id="SM00184">
    <property type="entry name" value="RING"/>
    <property type="match status" value="1"/>
</dbReference>
<evidence type="ECO:0000256" key="3">
    <source>
        <dbReference type="ARBA" id="ARBA00022679"/>
    </source>
</evidence>
<comment type="similarity">
    <text evidence="11">Belongs to the RING-type zinc finger family. ATL subfamily.</text>
</comment>
<dbReference type="InterPro" id="IPR013083">
    <property type="entry name" value="Znf_RING/FYVE/PHD"/>
</dbReference>
<dbReference type="OrthoDB" id="8062037at2759"/>
<evidence type="ECO:0000256" key="12">
    <source>
        <dbReference type="PROSITE-ProRule" id="PRU00175"/>
    </source>
</evidence>
<evidence type="ECO:0000256" key="2">
    <source>
        <dbReference type="ARBA" id="ARBA00004906"/>
    </source>
</evidence>
<evidence type="ECO:0000256" key="6">
    <source>
        <dbReference type="ARBA" id="ARBA00022771"/>
    </source>
</evidence>
<keyword evidence="5" id="KW-0479">Metal-binding</keyword>
<dbReference type="AlphaFoldDB" id="A0A1D6FMY9"/>
<dbReference type="OMA" id="GIHWEAH"/>
<dbReference type="Proteomes" id="UP000007305">
    <property type="component" value="Chromosome 8"/>
</dbReference>
<dbReference type="Pfam" id="PF13639">
    <property type="entry name" value="zf-RING_2"/>
    <property type="match status" value="1"/>
</dbReference>
<feature type="transmembrane region" description="Helical" evidence="14">
    <location>
        <begin position="29"/>
        <end position="49"/>
    </location>
</feature>
<dbReference type="PANTHER" id="PTHR45768:SF50">
    <property type="entry name" value="RING-TYPE DOMAIN-CONTAINING PROTEIN"/>
    <property type="match status" value="1"/>
</dbReference>
<evidence type="ECO:0000313" key="17">
    <source>
        <dbReference type="EnsemblPlants" id="Zm00001eb346450_P001"/>
    </source>
</evidence>
<comment type="subcellular location">
    <subcellularLocation>
        <location evidence="1">Membrane</location>
        <topology evidence="1">Single-pass membrane protein</topology>
    </subcellularLocation>
</comment>
<dbReference type="Gramene" id="Zm00001eb346450_T001">
    <property type="protein sequence ID" value="Zm00001eb346450_P001"/>
    <property type="gene ID" value="Zm00001eb346450"/>
</dbReference>
<dbReference type="SMR" id="A0A1D6FMY9"/>
<evidence type="ECO:0000256" key="7">
    <source>
        <dbReference type="ARBA" id="ARBA00022786"/>
    </source>
</evidence>
<feature type="region of interest" description="Disordered" evidence="13">
    <location>
        <begin position="58"/>
        <end position="91"/>
    </location>
</feature>
<name>A0A1D6FMY9_MAIZE</name>
<keyword evidence="8" id="KW-0862">Zinc</keyword>
<keyword evidence="4 14" id="KW-0812">Transmembrane</keyword>
<keyword evidence="6 12" id="KW-0863">Zinc-finger</keyword>
<evidence type="ECO:0000256" key="9">
    <source>
        <dbReference type="ARBA" id="ARBA00022989"/>
    </source>
</evidence>
<dbReference type="InterPro" id="IPR001841">
    <property type="entry name" value="Znf_RING"/>
</dbReference>
<feature type="domain" description="RING-type" evidence="15">
    <location>
        <begin position="120"/>
        <end position="162"/>
    </location>
</feature>
<evidence type="ECO:0000256" key="1">
    <source>
        <dbReference type="ARBA" id="ARBA00004167"/>
    </source>
</evidence>
<evidence type="ECO:0000259" key="15">
    <source>
        <dbReference type="PROSITE" id="PS50089"/>
    </source>
</evidence>
<dbReference type="EnsemblPlants" id="Zm00001eb346450_T001">
    <property type="protein sequence ID" value="Zm00001eb346450_P001"/>
    <property type="gene ID" value="Zm00001eb346450"/>
</dbReference>
<evidence type="ECO:0000256" key="13">
    <source>
        <dbReference type="SAM" id="MobiDB-lite"/>
    </source>
</evidence>
<dbReference type="STRING" id="4577.A0A1D6FMY9"/>
<evidence type="ECO:0000256" key="11">
    <source>
        <dbReference type="ARBA" id="ARBA00024209"/>
    </source>
</evidence>
<comment type="pathway">
    <text evidence="2">Protein modification; protein ubiquitination.</text>
</comment>
<evidence type="ECO:0000313" key="16">
    <source>
        <dbReference type="EMBL" id="AQK93029.1"/>
    </source>
</evidence>
<reference evidence="17" key="4">
    <citation type="submission" date="2021-05" db="UniProtKB">
        <authorList>
            <consortium name="EnsemblPlants"/>
        </authorList>
    </citation>
    <scope>IDENTIFICATION</scope>
    <source>
        <strain evidence="17">cv. B73</strain>
    </source>
</reference>
<evidence type="ECO:0000313" key="18">
    <source>
        <dbReference type="Proteomes" id="UP000007305"/>
    </source>
</evidence>
<protein>
    <submittedName>
        <fullName evidence="16">RING-H2 finger protein ATL3</fullName>
    </submittedName>
</protein>
<dbReference type="CDD" id="cd16461">
    <property type="entry name" value="RING-H2_EL5-like"/>
    <property type="match status" value="1"/>
</dbReference>
<evidence type="ECO:0000256" key="4">
    <source>
        <dbReference type="ARBA" id="ARBA00022692"/>
    </source>
</evidence>
<dbReference type="GO" id="GO:0008270">
    <property type="term" value="F:zinc ion binding"/>
    <property type="evidence" value="ECO:0007669"/>
    <property type="project" value="UniProtKB-KW"/>
</dbReference>
<dbReference type="GeneID" id="109941568"/>
<organism evidence="16">
    <name type="scientific">Zea mays</name>
    <name type="common">Maize</name>
    <dbReference type="NCBI Taxonomy" id="4577"/>
    <lineage>
        <taxon>Eukaryota</taxon>
        <taxon>Viridiplantae</taxon>
        <taxon>Streptophyta</taxon>
        <taxon>Embryophyta</taxon>
        <taxon>Tracheophyta</taxon>
        <taxon>Spermatophyta</taxon>
        <taxon>Magnoliopsida</taxon>
        <taxon>Liliopsida</taxon>
        <taxon>Poales</taxon>
        <taxon>Poaceae</taxon>
        <taxon>PACMAD clade</taxon>
        <taxon>Panicoideae</taxon>
        <taxon>Andropogonodae</taxon>
        <taxon>Andropogoneae</taxon>
        <taxon>Tripsacinae</taxon>
        <taxon>Zea</taxon>
    </lineage>
</organism>
<dbReference type="GO" id="GO:0006511">
    <property type="term" value="P:ubiquitin-dependent protein catabolic process"/>
    <property type="evidence" value="ECO:0000318"/>
    <property type="project" value="GO_Central"/>
</dbReference>
<feature type="compositionally biased region" description="Low complexity" evidence="13">
    <location>
        <begin position="71"/>
        <end position="82"/>
    </location>
</feature>
<feature type="compositionally biased region" description="Low complexity" evidence="13">
    <location>
        <begin position="173"/>
        <end position="182"/>
    </location>
</feature>
<dbReference type="RefSeq" id="XP_020398258.1">
    <property type="nucleotide sequence ID" value="XM_020542669.1"/>
</dbReference>
<dbReference type="GO" id="GO:0016020">
    <property type="term" value="C:membrane"/>
    <property type="evidence" value="ECO:0000318"/>
    <property type="project" value="GO_Central"/>
</dbReference>
<evidence type="ECO:0000256" key="14">
    <source>
        <dbReference type="SAM" id="Phobius"/>
    </source>
</evidence>
<dbReference type="PANTHER" id="PTHR45768">
    <property type="entry name" value="E3 UBIQUITIN-PROTEIN LIGASE RNF13-LIKE"/>
    <property type="match status" value="1"/>
</dbReference>
<accession>A0A1D6FMY9</accession>
<evidence type="ECO:0000256" key="5">
    <source>
        <dbReference type="ARBA" id="ARBA00022723"/>
    </source>
</evidence>
<keyword evidence="3" id="KW-0808">Transferase</keyword>
<feature type="compositionally biased region" description="Polar residues" evidence="13">
    <location>
        <begin position="190"/>
        <end position="202"/>
    </location>
</feature>
<evidence type="ECO:0000256" key="8">
    <source>
        <dbReference type="ARBA" id="ARBA00022833"/>
    </source>
</evidence>
<reference evidence="18" key="1">
    <citation type="journal article" date="2009" name="Science">
        <title>The B73 maize genome: complexity, diversity, and dynamics.</title>
        <authorList>
            <person name="Schnable P.S."/>
            <person name="Ware D."/>
            <person name="Fulton R.S."/>
            <person name="Stein J.C."/>
            <person name="Wei F."/>
            <person name="Pasternak S."/>
            <person name="Liang C."/>
            <person name="Zhang J."/>
            <person name="Fulton L."/>
            <person name="Graves T.A."/>
            <person name="Minx P."/>
            <person name="Reily A.D."/>
            <person name="Courtney L."/>
            <person name="Kruchowski S.S."/>
            <person name="Tomlinson C."/>
            <person name="Strong C."/>
            <person name="Delehaunty K."/>
            <person name="Fronick C."/>
            <person name="Courtney B."/>
            <person name="Rock S.M."/>
            <person name="Belter E."/>
            <person name="Du F."/>
            <person name="Kim K."/>
            <person name="Abbott R.M."/>
            <person name="Cotton M."/>
            <person name="Levy A."/>
            <person name="Marchetto P."/>
            <person name="Ochoa K."/>
            <person name="Jackson S.M."/>
            <person name="Gillam B."/>
            <person name="Chen W."/>
            <person name="Yan L."/>
            <person name="Higginbotham J."/>
            <person name="Cardenas M."/>
            <person name="Waligorski J."/>
            <person name="Applebaum E."/>
            <person name="Phelps L."/>
            <person name="Falcone J."/>
            <person name="Kanchi K."/>
            <person name="Thane T."/>
            <person name="Scimone A."/>
            <person name="Thane N."/>
            <person name="Henke J."/>
            <person name="Wang T."/>
            <person name="Ruppert J."/>
            <person name="Shah N."/>
            <person name="Rotter K."/>
            <person name="Hodges J."/>
            <person name="Ingenthron E."/>
            <person name="Cordes M."/>
            <person name="Kohlberg S."/>
            <person name="Sgro J."/>
            <person name="Delgado B."/>
            <person name="Mead K."/>
            <person name="Chinwalla A."/>
            <person name="Leonard S."/>
            <person name="Crouse K."/>
            <person name="Collura K."/>
            <person name="Kudrna D."/>
            <person name="Currie J."/>
            <person name="He R."/>
            <person name="Angelova A."/>
            <person name="Rajasekar S."/>
            <person name="Mueller T."/>
            <person name="Lomeli R."/>
            <person name="Scara G."/>
            <person name="Ko A."/>
            <person name="Delaney K."/>
            <person name="Wissotski M."/>
            <person name="Lopez G."/>
            <person name="Campos D."/>
            <person name="Braidotti M."/>
            <person name="Ashley E."/>
            <person name="Golser W."/>
            <person name="Kim H."/>
            <person name="Lee S."/>
            <person name="Lin J."/>
            <person name="Dujmic Z."/>
            <person name="Kim W."/>
            <person name="Talag J."/>
            <person name="Zuccolo A."/>
            <person name="Fan C."/>
            <person name="Sebastian A."/>
            <person name="Kramer M."/>
            <person name="Spiegel L."/>
            <person name="Nascimento L."/>
            <person name="Zutavern T."/>
            <person name="Miller B."/>
            <person name="Ambroise C."/>
            <person name="Muller S."/>
            <person name="Spooner W."/>
            <person name="Narechania A."/>
            <person name="Ren L."/>
            <person name="Wei S."/>
            <person name="Kumari S."/>
            <person name="Faga B."/>
            <person name="Levy M.J."/>
            <person name="McMahan L."/>
            <person name="Van Buren P."/>
            <person name="Vaughn M.W."/>
            <person name="Ying K."/>
            <person name="Yeh C.-T."/>
            <person name="Emrich S.J."/>
            <person name="Jia Y."/>
            <person name="Kalyanaraman A."/>
            <person name="Hsia A.-P."/>
            <person name="Barbazuk W.B."/>
            <person name="Baucom R.S."/>
            <person name="Brutnell T.P."/>
            <person name="Carpita N.C."/>
            <person name="Chaparro C."/>
            <person name="Chia J.-M."/>
            <person name="Deragon J.-M."/>
            <person name="Estill J.C."/>
            <person name="Fu Y."/>
            <person name="Jeddeloh J.A."/>
            <person name="Han Y."/>
            <person name="Lee H."/>
            <person name="Li P."/>
            <person name="Lisch D.R."/>
            <person name="Liu S."/>
            <person name="Liu Z."/>
            <person name="Nagel D.H."/>
            <person name="McCann M.C."/>
            <person name="SanMiguel P."/>
            <person name="Myers A.M."/>
            <person name="Nettleton D."/>
            <person name="Nguyen J."/>
            <person name="Penning B.W."/>
            <person name="Ponnala L."/>
            <person name="Schneider K.L."/>
            <person name="Schwartz D.C."/>
            <person name="Sharma A."/>
            <person name="Soderlund C."/>
            <person name="Springer N.M."/>
            <person name="Sun Q."/>
            <person name="Wang H."/>
            <person name="Waterman M."/>
            <person name="Westerman R."/>
            <person name="Wolfgruber T.K."/>
            <person name="Yang L."/>
            <person name="Yu Y."/>
            <person name="Zhang L."/>
            <person name="Zhou S."/>
            <person name="Zhu Q."/>
            <person name="Bennetzen J.L."/>
            <person name="Dawe R.K."/>
            <person name="Jiang J."/>
            <person name="Jiang N."/>
            <person name="Presting G.G."/>
            <person name="Wessler S.R."/>
            <person name="Aluru S."/>
            <person name="Martienssen R.A."/>
            <person name="Clifton S.W."/>
            <person name="McCombie W.R."/>
            <person name="Wing R.A."/>
            <person name="Wilson R.K."/>
        </authorList>
    </citation>
    <scope>NUCLEOTIDE SEQUENCE [LARGE SCALE GENOMIC DNA]</scope>
    <source>
        <strain evidence="18">cv. B73</strain>
    </source>
</reference>
<proteinExistence type="inferred from homology"/>
<keyword evidence="10 14" id="KW-0472">Membrane</keyword>
<keyword evidence="18" id="KW-1185">Reference proteome</keyword>
<dbReference type="PROSITE" id="PS50089">
    <property type="entry name" value="ZF_RING_2"/>
    <property type="match status" value="1"/>
</dbReference>
<evidence type="ECO:0000256" key="10">
    <source>
        <dbReference type="ARBA" id="ARBA00023136"/>
    </source>
</evidence>
<reference evidence="16" key="2">
    <citation type="submission" date="2015-12" db="EMBL/GenBank/DDBJ databases">
        <title>Update maize B73 reference genome by single molecule sequencing technologies.</title>
        <authorList>
            <consortium name="Maize Genome Sequencing Project"/>
            <person name="Ware D."/>
        </authorList>
    </citation>
    <scope>NUCLEOTIDE SEQUENCE</scope>
    <source>
        <tissue evidence="16">Seedling</tissue>
    </source>
</reference>
<dbReference type="SUPFAM" id="SSF57850">
    <property type="entry name" value="RING/U-box"/>
    <property type="match status" value="1"/>
</dbReference>
<sequence>MGQAAAMTMSPSPRAAAAAGIHWEAHGRLLTACLVVLNVLLVLLVYAYFWRFFSRSRTRGGGGGEDDDSADGASASSEASSPPASPKARDRREVQLAITALPVFVHSSSGVGVGGPAAECAICIAEFADGDQGRLLPRCRHRFHARCVDTWFRSHTTCPLCRATVLADAAPAPAETANQNQPPHHRHTDTPNGTDSSTESPV</sequence>